<accession>A0A916UBU2</accession>
<reference evidence="5" key="2">
    <citation type="submission" date="2020-09" db="EMBL/GenBank/DDBJ databases">
        <authorList>
            <person name="Sun Q."/>
            <person name="Zhou Y."/>
        </authorList>
    </citation>
    <scope>NUCLEOTIDE SEQUENCE</scope>
    <source>
        <strain evidence="5">CGMCC 1.10998</strain>
    </source>
</reference>
<dbReference type="Gene3D" id="1.10.357.10">
    <property type="entry name" value="Tetracycline Repressor, domain 2"/>
    <property type="match status" value="1"/>
</dbReference>
<reference evidence="5" key="1">
    <citation type="journal article" date="2014" name="Int. J. Syst. Evol. Microbiol.">
        <title>Complete genome sequence of Corynebacterium casei LMG S-19264T (=DSM 44701T), isolated from a smear-ripened cheese.</title>
        <authorList>
            <consortium name="US DOE Joint Genome Institute (JGI-PGF)"/>
            <person name="Walter F."/>
            <person name="Albersmeier A."/>
            <person name="Kalinowski J."/>
            <person name="Ruckert C."/>
        </authorList>
    </citation>
    <scope>NUCLEOTIDE SEQUENCE</scope>
    <source>
        <strain evidence="5">CGMCC 1.10998</strain>
    </source>
</reference>
<protein>
    <submittedName>
        <fullName evidence="5">TetR family transcriptional regulator</fullName>
    </submittedName>
</protein>
<evidence type="ECO:0000313" key="6">
    <source>
        <dbReference type="Proteomes" id="UP000637423"/>
    </source>
</evidence>
<evidence type="ECO:0000256" key="2">
    <source>
        <dbReference type="PROSITE-ProRule" id="PRU00335"/>
    </source>
</evidence>
<dbReference type="InterPro" id="IPR050109">
    <property type="entry name" value="HTH-type_TetR-like_transc_reg"/>
</dbReference>
<feature type="domain" description="HTH tetR-type" evidence="4">
    <location>
        <begin position="20"/>
        <end position="80"/>
    </location>
</feature>
<name>A0A916UBU2_9BURK</name>
<dbReference type="AlphaFoldDB" id="A0A916UBU2"/>
<keyword evidence="1 2" id="KW-0238">DNA-binding</keyword>
<dbReference type="PANTHER" id="PTHR30055:SF187">
    <property type="entry name" value="TRANSCRIPTIONAL REGULATORY PROTEIN"/>
    <property type="match status" value="1"/>
</dbReference>
<feature type="region of interest" description="Disordered" evidence="3">
    <location>
        <begin position="1"/>
        <end position="22"/>
    </location>
</feature>
<sequence>MVLSSTNASLATMNQTETDNEHRHRLLDGMANAVAANGYANTTIADIVKQAGVSRRTFYEHFATKQQCFIALYEAAALHALKVLRTAIDPAHDWHTQLEQAMSAYLAALAQNPVLLRTLFIEIWGLGEEGLAVRRRINEEIAGFMLKVVNAKGPGQPGQPLSADIAMAVVGGINELVLQAIERNRVHALQEIVTPALQLIRAVT</sequence>
<evidence type="ECO:0000259" key="4">
    <source>
        <dbReference type="PROSITE" id="PS50977"/>
    </source>
</evidence>
<dbReference type="PANTHER" id="PTHR30055">
    <property type="entry name" value="HTH-TYPE TRANSCRIPTIONAL REGULATOR RUTR"/>
    <property type="match status" value="1"/>
</dbReference>
<dbReference type="PRINTS" id="PR00455">
    <property type="entry name" value="HTHTETR"/>
</dbReference>
<dbReference type="InterPro" id="IPR001647">
    <property type="entry name" value="HTH_TetR"/>
</dbReference>
<comment type="caution">
    <text evidence="5">The sequence shown here is derived from an EMBL/GenBank/DDBJ whole genome shotgun (WGS) entry which is preliminary data.</text>
</comment>
<dbReference type="PROSITE" id="PS50977">
    <property type="entry name" value="HTH_TETR_2"/>
    <property type="match status" value="1"/>
</dbReference>
<evidence type="ECO:0000313" key="5">
    <source>
        <dbReference type="EMBL" id="GGC67160.1"/>
    </source>
</evidence>
<dbReference type="EMBL" id="BMED01000001">
    <property type="protein sequence ID" value="GGC67160.1"/>
    <property type="molecule type" value="Genomic_DNA"/>
</dbReference>
<evidence type="ECO:0000256" key="1">
    <source>
        <dbReference type="ARBA" id="ARBA00023125"/>
    </source>
</evidence>
<dbReference type="InterPro" id="IPR009057">
    <property type="entry name" value="Homeodomain-like_sf"/>
</dbReference>
<evidence type="ECO:0000256" key="3">
    <source>
        <dbReference type="SAM" id="MobiDB-lite"/>
    </source>
</evidence>
<organism evidence="5 6">
    <name type="scientific">Undibacterium terreum</name>
    <dbReference type="NCBI Taxonomy" id="1224302"/>
    <lineage>
        <taxon>Bacteria</taxon>
        <taxon>Pseudomonadati</taxon>
        <taxon>Pseudomonadota</taxon>
        <taxon>Betaproteobacteria</taxon>
        <taxon>Burkholderiales</taxon>
        <taxon>Oxalobacteraceae</taxon>
        <taxon>Undibacterium</taxon>
    </lineage>
</organism>
<dbReference type="GO" id="GO:0003700">
    <property type="term" value="F:DNA-binding transcription factor activity"/>
    <property type="evidence" value="ECO:0007669"/>
    <property type="project" value="TreeGrafter"/>
</dbReference>
<dbReference type="Pfam" id="PF00440">
    <property type="entry name" value="TetR_N"/>
    <property type="match status" value="1"/>
</dbReference>
<dbReference type="GO" id="GO:0000976">
    <property type="term" value="F:transcription cis-regulatory region binding"/>
    <property type="evidence" value="ECO:0007669"/>
    <property type="project" value="TreeGrafter"/>
</dbReference>
<dbReference type="SUPFAM" id="SSF46689">
    <property type="entry name" value="Homeodomain-like"/>
    <property type="match status" value="1"/>
</dbReference>
<proteinExistence type="predicted"/>
<feature type="DNA-binding region" description="H-T-H motif" evidence="2">
    <location>
        <begin position="43"/>
        <end position="62"/>
    </location>
</feature>
<dbReference type="Proteomes" id="UP000637423">
    <property type="component" value="Unassembled WGS sequence"/>
</dbReference>
<feature type="compositionally biased region" description="Polar residues" evidence="3">
    <location>
        <begin position="1"/>
        <end position="17"/>
    </location>
</feature>
<gene>
    <name evidence="5" type="ORF">GCM10011396_12690</name>
</gene>
<keyword evidence="6" id="KW-1185">Reference proteome</keyword>